<evidence type="ECO:0000313" key="2">
    <source>
        <dbReference type="EMBL" id="RKT56140.1"/>
    </source>
</evidence>
<dbReference type="AlphaFoldDB" id="A0A495W4T8"/>
<dbReference type="Pfam" id="PF00188">
    <property type="entry name" value="CAP"/>
    <property type="match status" value="1"/>
</dbReference>
<dbReference type="PANTHER" id="PTHR31157:SF1">
    <property type="entry name" value="SCP DOMAIN-CONTAINING PROTEIN"/>
    <property type="match status" value="1"/>
</dbReference>
<dbReference type="Proteomes" id="UP000282084">
    <property type="component" value="Unassembled WGS sequence"/>
</dbReference>
<dbReference type="PANTHER" id="PTHR31157">
    <property type="entry name" value="SCP DOMAIN-CONTAINING PROTEIN"/>
    <property type="match status" value="1"/>
</dbReference>
<dbReference type="InterPro" id="IPR014044">
    <property type="entry name" value="CAP_dom"/>
</dbReference>
<feature type="domain" description="SCP" evidence="1">
    <location>
        <begin position="71"/>
        <end position="186"/>
    </location>
</feature>
<proteinExistence type="predicted"/>
<gene>
    <name evidence="2" type="ORF">C8E97_4829</name>
</gene>
<evidence type="ECO:0000313" key="3">
    <source>
        <dbReference type="Proteomes" id="UP000282084"/>
    </source>
</evidence>
<organism evidence="2 3">
    <name type="scientific">Saccharothrix australiensis</name>
    <dbReference type="NCBI Taxonomy" id="2072"/>
    <lineage>
        <taxon>Bacteria</taxon>
        <taxon>Bacillati</taxon>
        <taxon>Actinomycetota</taxon>
        <taxon>Actinomycetes</taxon>
        <taxon>Pseudonocardiales</taxon>
        <taxon>Pseudonocardiaceae</taxon>
        <taxon>Saccharothrix</taxon>
    </lineage>
</organism>
<evidence type="ECO:0000259" key="1">
    <source>
        <dbReference type="Pfam" id="PF00188"/>
    </source>
</evidence>
<protein>
    <recommendedName>
        <fullName evidence="1">SCP domain-containing protein</fullName>
    </recommendedName>
</protein>
<sequence>MEHHDDVPTRIPFAGTENQRKCRRVRRAAGKVAACAAVIALAGTGLAGQGHAQVAANAVHDEAADAVQRVVDLVNAERGKAGCGPLRAEGKARSAAQSHADDMAARGYYDHTSPEGADAGDRLDAAGYRWRKWGENIHKGPSSPEDAVRDWMNSAEHRANIVNCDFNDLGVGVNHKANGPWWVQVFAS</sequence>
<comment type="caution">
    <text evidence="2">The sequence shown here is derived from an EMBL/GenBank/DDBJ whole genome shotgun (WGS) entry which is preliminary data.</text>
</comment>
<dbReference type="Gene3D" id="3.40.33.10">
    <property type="entry name" value="CAP"/>
    <property type="match status" value="1"/>
</dbReference>
<dbReference type="RefSeq" id="WP_121007752.1">
    <property type="nucleotide sequence ID" value="NZ_RBXO01000001.1"/>
</dbReference>
<dbReference type="SUPFAM" id="SSF55797">
    <property type="entry name" value="PR-1-like"/>
    <property type="match status" value="1"/>
</dbReference>
<dbReference type="InterPro" id="IPR035940">
    <property type="entry name" value="CAP_sf"/>
</dbReference>
<name>A0A495W4T8_9PSEU</name>
<dbReference type="EMBL" id="RBXO01000001">
    <property type="protein sequence ID" value="RKT56140.1"/>
    <property type="molecule type" value="Genomic_DNA"/>
</dbReference>
<keyword evidence="3" id="KW-1185">Reference proteome</keyword>
<reference evidence="2 3" key="1">
    <citation type="submission" date="2018-10" db="EMBL/GenBank/DDBJ databases">
        <title>Sequencing the genomes of 1000 actinobacteria strains.</title>
        <authorList>
            <person name="Klenk H.-P."/>
        </authorList>
    </citation>
    <scope>NUCLEOTIDE SEQUENCE [LARGE SCALE GENOMIC DNA]</scope>
    <source>
        <strain evidence="2 3">DSM 43800</strain>
    </source>
</reference>
<accession>A0A495W4T8</accession>
<dbReference type="CDD" id="cd05379">
    <property type="entry name" value="CAP_bacterial"/>
    <property type="match status" value="1"/>
</dbReference>
<dbReference type="OrthoDB" id="8611574at2"/>